<evidence type="ECO:0000313" key="14">
    <source>
        <dbReference type="EMBL" id="CAB3240220.1"/>
    </source>
</evidence>
<protein>
    <recommendedName>
        <fullName evidence="9">Syndecan</fullName>
    </recommendedName>
</protein>
<evidence type="ECO:0000256" key="2">
    <source>
        <dbReference type="ARBA" id="ARBA00005343"/>
    </source>
</evidence>
<evidence type="ECO:0000259" key="12">
    <source>
        <dbReference type="SMART" id="SM00294"/>
    </source>
</evidence>
<evidence type="ECO:0000313" key="15">
    <source>
        <dbReference type="Proteomes" id="UP000494106"/>
    </source>
</evidence>
<dbReference type="GO" id="GO:0016477">
    <property type="term" value="P:cell migration"/>
    <property type="evidence" value="ECO:0007669"/>
    <property type="project" value="TreeGrafter"/>
</dbReference>
<evidence type="ECO:0000256" key="7">
    <source>
        <dbReference type="ARBA" id="ARBA00023180"/>
    </source>
</evidence>
<proteinExistence type="inferred from homology"/>
<gene>
    <name evidence="13" type="ORF">APLA_LOCUS7903</name>
    <name evidence="14" type="ORF">APLA_LOCUS8925</name>
</gene>
<dbReference type="PANTHER" id="PTHR10915">
    <property type="entry name" value="SYNDECAN"/>
    <property type="match status" value="1"/>
</dbReference>
<evidence type="ECO:0000313" key="16">
    <source>
        <dbReference type="Proteomes" id="UP000494256"/>
    </source>
</evidence>
<keyword evidence="5 11" id="KW-1133">Transmembrane helix</keyword>
<dbReference type="OrthoDB" id="10044468at2759"/>
<dbReference type="AlphaFoldDB" id="A0A8S1A4B7"/>
<dbReference type="InterPro" id="IPR003585">
    <property type="entry name" value="Neurexin-like"/>
</dbReference>
<dbReference type="InterPro" id="IPR030479">
    <property type="entry name" value="Syndecan_CS"/>
</dbReference>
<evidence type="ECO:0000256" key="8">
    <source>
        <dbReference type="ARBA" id="ARBA00023207"/>
    </source>
</evidence>
<feature type="compositionally biased region" description="Polar residues" evidence="10">
    <location>
        <begin position="187"/>
        <end position="199"/>
    </location>
</feature>
<evidence type="ECO:0000256" key="3">
    <source>
        <dbReference type="ARBA" id="ARBA00022692"/>
    </source>
</evidence>
<dbReference type="GO" id="GO:0009986">
    <property type="term" value="C:cell surface"/>
    <property type="evidence" value="ECO:0007669"/>
    <property type="project" value="TreeGrafter"/>
</dbReference>
<keyword evidence="7 9" id="KW-0325">Glycoprotein</keyword>
<evidence type="ECO:0000256" key="11">
    <source>
        <dbReference type="SAM" id="Phobius"/>
    </source>
</evidence>
<feature type="compositionally biased region" description="Acidic residues" evidence="10">
    <location>
        <begin position="114"/>
        <end position="123"/>
    </location>
</feature>
<comment type="subcellular location">
    <subcellularLocation>
        <location evidence="1 9">Membrane</location>
        <topology evidence="1 9">Single-pass type I membrane protein</topology>
    </subcellularLocation>
</comment>
<evidence type="ECO:0000256" key="9">
    <source>
        <dbReference type="RuleBase" id="RU000649"/>
    </source>
</evidence>
<evidence type="ECO:0000256" key="5">
    <source>
        <dbReference type="ARBA" id="ARBA00022989"/>
    </source>
</evidence>
<dbReference type="Pfam" id="PF01034">
    <property type="entry name" value="Syndecan"/>
    <property type="match status" value="1"/>
</dbReference>
<keyword evidence="8 9" id="KW-0357">Heparan sulfate</keyword>
<comment type="similarity">
    <text evidence="2 9">Belongs to the syndecan proteoglycan family.</text>
</comment>
<keyword evidence="3 9" id="KW-0812">Transmembrane</keyword>
<dbReference type="InterPro" id="IPR001050">
    <property type="entry name" value="Syndecan"/>
</dbReference>
<dbReference type="EMBL" id="CADEBD010000309">
    <property type="protein sequence ID" value="CAB3240220.1"/>
    <property type="molecule type" value="Genomic_DNA"/>
</dbReference>
<evidence type="ECO:0000313" key="13">
    <source>
        <dbReference type="EMBL" id="CAB3239681.1"/>
    </source>
</evidence>
<evidence type="ECO:0000256" key="10">
    <source>
        <dbReference type="SAM" id="MobiDB-lite"/>
    </source>
</evidence>
<evidence type="ECO:0000256" key="6">
    <source>
        <dbReference type="ARBA" id="ARBA00023136"/>
    </source>
</evidence>
<dbReference type="Proteomes" id="UP000494106">
    <property type="component" value="Unassembled WGS sequence"/>
</dbReference>
<feature type="domain" description="Neurexin/syndecan/glycophorin C" evidence="12">
    <location>
        <begin position="249"/>
        <end position="267"/>
    </location>
</feature>
<dbReference type="PANTHER" id="PTHR10915:SF1">
    <property type="entry name" value="SYNDECAN"/>
    <property type="match status" value="1"/>
</dbReference>
<keyword evidence="15" id="KW-1185">Reference proteome</keyword>
<evidence type="ECO:0000256" key="1">
    <source>
        <dbReference type="ARBA" id="ARBA00004479"/>
    </source>
</evidence>
<feature type="compositionally biased region" description="Acidic residues" evidence="10">
    <location>
        <begin position="41"/>
        <end position="54"/>
    </location>
</feature>
<dbReference type="InterPro" id="IPR027789">
    <property type="entry name" value="Syndecan/Neurexin_dom"/>
</dbReference>
<reference evidence="15 16" key="1">
    <citation type="submission" date="2020-04" db="EMBL/GenBank/DDBJ databases">
        <authorList>
            <person name="Wallbank WR R."/>
            <person name="Pardo Diaz C."/>
            <person name="Kozak K."/>
            <person name="Martin S."/>
            <person name="Jiggins C."/>
            <person name="Moest M."/>
            <person name="Warren A I."/>
            <person name="Byers J.R.P. K."/>
            <person name="Montejo-Kovacevich G."/>
            <person name="Yen C E."/>
        </authorList>
    </citation>
    <scope>NUCLEOTIDE SEQUENCE [LARGE SCALE GENOMIC DNA]</scope>
</reference>
<organism evidence="14 16">
    <name type="scientific">Arctia plantaginis</name>
    <name type="common">Wood tiger moth</name>
    <name type="synonym">Phalaena plantaginis</name>
    <dbReference type="NCBI Taxonomy" id="874455"/>
    <lineage>
        <taxon>Eukaryota</taxon>
        <taxon>Metazoa</taxon>
        <taxon>Ecdysozoa</taxon>
        <taxon>Arthropoda</taxon>
        <taxon>Hexapoda</taxon>
        <taxon>Insecta</taxon>
        <taxon>Pterygota</taxon>
        <taxon>Neoptera</taxon>
        <taxon>Endopterygota</taxon>
        <taxon>Lepidoptera</taxon>
        <taxon>Glossata</taxon>
        <taxon>Ditrysia</taxon>
        <taxon>Noctuoidea</taxon>
        <taxon>Erebidae</taxon>
        <taxon>Arctiinae</taxon>
        <taxon>Arctia</taxon>
    </lineage>
</organism>
<dbReference type="SMART" id="SM00294">
    <property type="entry name" value="4.1m"/>
    <property type="match status" value="1"/>
</dbReference>
<sequence length="285" mass="30420">MINIELDAYLYETDAVAEKPTEESIVPVQNDVQSQDRDLFIDDADDGSGLDADESSGSGWGAGGPGLDDEDGRPGSGELPNGPPDDEDYGTPTQKTKGTESTLITIGTPRPEETDYVDPEQPEIPDVPNADPIPSVDSNQLNEIIPKTANRPVEGPPVQGRDGGAEQPPRPDQTDFSITGEDLVPSVDQQPSGTSVNSESRVPDKVFIMNTKSEDRAASFFAQPGILAAVIGGAVVGLLCAILVVMFIVYRMRKKDEGSYALDEPKRSPAAASYGKGHNNREFYA</sequence>
<keyword evidence="4 9" id="KW-0654">Proteoglycan</keyword>
<feature type="transmembrane region" description="Helical" evidence="11">
    <location>
        <begin position="226"/>
        <end position="250"/>
    </location>
</feature>
<name>A0A8S1A4B7_ARCPL</name>
<accession>A0A8S1A4B7</accession>
<dbReference type="GO" id="GO:0016020">
    <property type="term" value="C:membrane"/>
    <property type="evidence" value="ECO:0007669"/>
    <property type="project" value="UniProtKB-SubCell"/>
</dbReference>
<dbReference type="Proteomes" id="UP000494256">
    <property type="component" value="Unassembled WGS sequence"/>
</dbReference>
<evidence type="ECO:0000256" key="4">
    <source>
        <dbReference type="ARBA" id="ARBA00022974"/>
    </source>
</evidence>
<comment type="caution">
    <text evidence="14">The sequence shown here is derived from an EMBL/GenBank/DDBJ whole genome shotgun (WGS) entry which is preliminary data.</text>
</comment>
<feature type="region of interest" description="Disordered" evidence="10">
    <location>
        <begin position="20"/>
        <end position="199"/>
    </location>
</feature>
<dbReference type="PROSITE" id="PS00964">
    <property type="entry name" value="SYNDECAN"/>
    <property type="match status" value="1"/>
</dbReference>
<feature type="compositionally biased region" description="Polar residues" evidence="10">
    <location>
        <begin position="91"/>
        <end position="105"/>
    </location>
</feature>
<dbReference type="EMBL" id="CADEBC010000503">
    <property type="protein sequence ID" value="CAB3239681.1"/>
    <property type="molecule type" value="Genomic_DNA"/>
</dbReference>
<keyword evidence="6 11" id="KW-0472">Membrane</keyword>
<feature type="region of interest" description="Disordered" evidence="10">
    <location>
        <begin position="259"/>
        <end position="285"/>
    </location>
</feature>
<comment type="function">
    <text evidence="9">Cell surface proteoglycan.</text>
</comment>